<dbReference type="PANTHER" id="PTHR43452:SF11">
    <property type="entry name" value="PYRUVATE DECARBOXYLASE"/>
    <property type="match status" value="1"/>
</dbReference>
<keyword evidence="14" id="KW-1185">Reference proteome</keyword>
<dbReference type="InterPro" id="IPR029061">
    <property type="entry name" value="THDP-binding"/>
</dbReference>
<evidence type="ECO:0000313" key="13">
    <source>
        <dbReference type="EMBL" id="RSL80984.1"/>
    </source>
</evidence>
<keyword evidence="4" id="KW-0479">Metal-binding</keyword>
<dbReference type="InterPro" id="IPR012001">
    <property type="entry name" value="Thiamin_PyroP_enz_TPP-bd_dom"/>
</dbReference>
<dbReference type="CDD" id="cd07038">
    <property type="entry name" value="TPP_PYR_PDC_IPDC_like"/>
    <property type="match status" value="1"/>
</dbReference>
<evidence type="ECO:0000313" key="14">
    <source>
        <dbReference type="Proteomes" id="UP000287972"/>
    </source>
</evidence>
<dbReference type="GO" id="GO:0005829">
    <property type="term" value="C:cytosol"/>
    <property type="evidence" value="ECO:0007669"/>
    <property type="project" value="TreeGrafter"/>
</dbReference>
<dbReference type="Gene3D" id="3.40.50.970">
    <property type="match status" value="2"/>
</dbReference>
<evidence type="ECO:0000259" key="10">
    <source>
        <dbReference type="Pfam" id="PF00205"/>
    </source>
</evidence>
<evidence type="ECO:0000259" key="11">
    <source>
        <dbReference type="Pfam" id="PF02775"/>
    </source>
</evidence>
<dbReference type="AlphaFoldDB" id="A0A428RTV1"/>
<dbReference type="Pfam" id="PF00205">
    <property type="entry name" value="TPP_enzyme_M"/>
    <property type="match status" value="1"/>
</dbReference>
<organism evidence="13 14">
    <name type="scientific">Fusarium floridanum</name>
    <dbReference type="NCBI Taxonomy" id="1325733"/>
    <lineage>
        <taxon>Eukaryota</taxon>
        <taxon>Fungi</taxon>
        <taxon>Dikarya</taxon>
        <taxon>Ascomycota</taxon>
        <taxon>Pezizomycotina</taxon>
        <taxon>Sordariomycetes</taxon>
        <taxon>Hypocreomycetidae</taxon>
        <taxon>Hypocreales</taxon>
        <taxon>Nectriaceae</taxon>
        <taxon>Fusarium</taxon>
        <taxon>Fusarium solani species complex</taxon>
    </lineage>
</organism>
<gene>
    <name evidence="13" type="ORF">CEP51_006161</name>
</gene>
<feature type="domain" description="Thiamine pyrophosphate enzyme TPP-binding" evidence="11">
    <location>
        <begin position="611"/>
        <end position="683"/>
    </location>
</feature>
<proteinExistence type="inferred from homology"/>
<dbReference type="Gene3D" id="3.40.50.1220">
    <property type="entry name" value="TPP-binding domain"/>
    <property type="match status" value="1"/>
</dbReference>
<dbReference type="Proteomes" id="UP000287972">
    <property type="component" value="Unassembled WGS sequence"/>
</dbReference>
<dbReference type="GO" id="GO:0000287">
    <property type="term" value="F:magnesium ion binding"/>
    <property type="evidence" value="ECO:0007669"/>
    <property type="project" value="InterPro"/>
</dbReference>
<dbReference type="GO" id="GO:0004737">
    <property type="term" value="F:pyruvate decarboxylase activity"/>
    <property type="evidence" value="ECO:0007669"/>
    <property type="project" value="TreeGrafter"/>
</dbReference>
<evidence type="ECO:0000256" key="6">
    <source>
        <dbReference type="ARBA" id="ARBA00022842"/>
    </source>
</evidence>
<reference evidence="13 14" key="1">
    <citation type="submission" date="2017-06" db="EMBL/GenBank/DDBJ databases">
        <title>Comparative genomic analysis of Ambrosia Fusariam Clade fungi.</title>
        <authorList>
            <person name="Stajich J.E."/>
            <person name="Carrillo J."/>
            <person name="Kijimoto T."/>
            <person name="Eskalen A."/>
            <person name="O'Donnell K."/>
            <person name="Kasson M."/>
        </authorList>
    </citation>
    <scope>NUCLEOTIDE SEQUENCE [LARGE SCALE GENOMIC DNA]</scope>
    <source>
        <strain evidence="13 14">NRRL62606</strain>
    </source>
</reference>
<evidence type="ECO:0000256" key="2">
    <source>
        <dbReference type="ARBA" id="ARBA00007812"/>
    </source>
</evidence>
<evidence type="ECO:0000256" key="3">
    <source>
        <dbReference type="ARBA" id="ARBA00014422"/>
    </source>
</evidence>
<keyword evidence="8" id="KW-0456">Lyase</keyword>
<dbReference type="InterPro" id="IPR012110">
    <property type="entry name" value="PDC/IPDC-like"/>
</dbReference>
<dbReference type="GO" id="GO:0000949">
    <property type="term" value="P:aromatic amino acid family catabolic process to alcohol via Ehrlich pathway"/>
    <property type="evidence" value="ECO:0007669"/>
    <property type="project" value="TreeGrafter"/>
</dbReference>
<keyword evidence="7 9" id="KW-0786">Thiamine pyrophosphate</keyword>
<evidence type="ECO:0000256" key="7">
    <source>
        <dbReference type="ARBA" id="ARBA00023052"/>
    </source>
</evidence>
<comment type="similarity">
    <text evidence="2 9">Belongs to the TPP enzyme family.</text>
</comment>
<dbReference type="GO" id="GO:0030976">
    <property type="term" value="F:thiamine pyrophosphate binding"/>
    <property type="evidence" value="ECO:0007669"/>
    <property type="project" value="InterPro"/>
</dbReference>
<evidence type="ECO:0000256" key="1">
    <source>
        <dbReference type="ARBA" id="ARBA00001964"/>
    </source>
</evidence>
<dbReference type="EMBL" id="NKCL01000132">
    <property type="protein sequence ID" value="RSL80984.1"/>
    <property type="molecule type" value="Genomic_DNA"/>
</dbReference>
<dbReference type="SUPFAM" id="SSF52467">
    <property type="entry name" value="DHS-like NAD/FAD-binding domain"/>
    <property type="match status" value="1"/>
</dbReference>
<dbReference type="Pfam" id="PF02776">
    <property type="entry name" value="TPP_enzyme_N"/>
    <property type="match status" value="1"/>
</dbReference>
<evidence type="ECO:0000256" key="5">
    <source>
        <dbReference type="ARBA" id="ARBA00022793"/>
    </source>
</evidence>
<keyword evidence="6" id="KW-0460">Magnesium</keyword>
<comment type="cofactor">
    <cofactor evidence="1">
        <name>thiamine diphosphate</name>
        <dbReference type="ChEBI" id="CHEBI:58937"/>
    </cofactor>
</comment>
<dbReference type="Pfam" id="PF02775">
    <property type="entry name" value="TPP_enzyme_C"/>
    <property type="match status" value="1"/>
</dbReference>
<dbReference type="InterPro" id="IPR047214">
    <property type="entry name" value="TPP_PDC_IPDC"/>
</dbReference>
<evidence type="ECO:0000259" key="12">
    <source>
        <dbReference type="Pfam" id="PF02776"/>
    </source>
</evidence>
<sequence length="767" mass="83800">MLDEDGVAAVCTSEAACKGWGCQFTALENPLVHNWEGPYDTNSVMRYFERSAAKDSSVQPLAGVNPRVRVSRTDRPTLMDLVRVCEMYRDQCTGRGICGDGIYSPANGEDVTCTPDCKKKPVCGNGIVEDGEQCDDGASGSSKCTKDCKKITCIKTCNPDPRFNKCDITTSCIKVEGGSAASVGKHYCACRAGFRTDLASYVFTRLRQQQVDHIYGVPGDYLLRALDYVPPSGLRFVGCCNELNAGYAADGYARVLRHRHAGRGLGVLFTTYGVGELSAANAVAGSYAEHVPVVHLVGTPSRKALQGCAASGDESRKHLHIHHIMADERAGVFREIASKFTVAQLNLADVNMADIPGRVDGILNEALSRSRPVYIELPSDMVQVEVEPLALETPLDGKSPTLTTDAQDVDLVARDLLQKLQSAAQPMALVDRADGVADIRKEINDLIRQSNLPALAMPSGLSMIDSDTPSYYGVHSGDAGIIDTMPFVESADLVLAFGPMFTDAQTLGWRTVPDRQKMVIIGKNHVEGRPVDVREVLLAMSRQLDGKPLQSRNTNLLGNFRSIQPKPFQMDKPIDQTNLYHYLKQFLRPNDLVLLGNATPVLGGRDLVMPTDGQVIASGLWLSIGQMLPATLGAAQAHRGRTILLEGDGNFQVTGQELSTIIHQRLDVTIFIFNNGGYTYERYIHGMDESYNDIAPWSYLDAPEFFGAPADYPIRRDRIRTWGDLSRLLGDETFHSGSGLKLVDLVLDKYDIPATFKKTFDQAAAQL</sequence>
<feature type="domain" description="Thiamine pyrophosphate enzyme N-terminal TPP-binding" evidence="12">
    <location>
        <begin position="198"/>
        <end position="306"/>
    </location>
</feature>
<dbReference type="GO" id="GO:0005634">
    <property type="term" value="C:nucleus"/>
    <property type="evidence" value="ECO:0007669"/>
    <property type="project" value="TreeGrafter"/>
</dbReference>
<comment type="caution">
    <text evidence="13">The sequence shown here is derived from an EMBL/GenBank/DDBJ whole genome shotgun (WGS) entry which is preliminary data.</text>
</comment>
<dbReference type="CDD" id="cd02005">
    <property type="entry name" value="TPP_PDC_IPDC"/>
    <property type="match status" value="1"/>
</dbReference>
<name>A0A428RTV1_9HYPO</name>
<feature type="domain" description="Thiamine pyrophosphate enzyme central" evidence="10">
    <location>
        <begin position="415"/>
        <end position="525"/>
    </location>
</feature>
<keyword evidence="5" id="KW-0210">Decarboxylase</keyword>
<dbReference type="InterPro" id="IPR047213">
    <property type="entry name" value="TPP_PYR_PDC_IPDC-like"/>
</dbReference>
<evidence type="ECO:0000256" key="9">
    <source>
        <dbReference type="RuleBase" id="RU362132"/>
    </source>
</evidence>
<evidence type="ECO:0000256" key="8">
    <source>
        <dbReference type="ARBA" id="ARBA00023239"/>
    </source>
</evidence>
<dbReference type="InterPro" id="IPR011766">
    <property type="entry name" value="TPP_enzyme_TPP-bd"/>
</dbReference>
<dbReference type="PANTHER" id="PTHR43452">
    <property type="entry name" value="PYRUVATE DECARBOXYLASE"/>
    <property type="match status" value="1"/>
</dbReference>
<protein>
    <recommendedName>
        <fullName evidence="3">Pyruvate decarboxylase</fullName>
    </recommendedName>
</protein>
<dbReference type="SUPFAM" id="SSF52518">
    <property type="entry name" value="Thiamin diphosphate-binding fold (THDP-binding)"/>
    <property type="match status" value="2"/>
</dbReference>
<evidence type="ECO:0000256" key="4">
    <source>
        <dbReference type="ARBA" id="ARBA00022723"/>
    </source>
</evidence>
<dbReference type="FunFam" id="3.40.50.970:FF:000024">
    <property type="entry name" value="Pyruvate decarboxylase isozyme"/>
    <property type="match status" value="1"/>
</dbReference>
<dbReference type="InterPro" id="IPR012000">
    <property type="entry name" value="Thiamin_PyroP_enz_cen_dom"/>
</dbReference>
<dbReference type="InterPro" id="IPR029035">
    <property type="entry name" value="DHS-like_NAD/FAD-binding_dom"/>
</dbReference>
<accession>A0A428RTV1</accession>